<evidence type="ECO:0000256" key="7">
    <source>
        <dbReference type="PIRNR" id="PIRNR000124"/>
    </source>
</evidence>
<dbReference type="Gene3D" id="1.20.5.100">
    <property type="entry name" value="Cytochrome c1, transmembrane anchor, C-terminal"/>
    <property type="match status" value="1"/>
</dbReference>
<dbReference type="NCBIfam" id="TIGR03026">
    <property type="entry name" value="NDP-sugDHase"/>
    <property type="match status" value="1"/>
</dbReference>
<feature type="binding site" evidence="10">
    <location>
        <position position="187"/>
    </location>
    <ligand>
        <name>NAD(+)</name>
        <dbReference type="ChEBI" id="CHEBI:57540"/>
    </ligand>
</feature>
<evidence type="ECO:0000256" key="2">
    <source>
        <dbReference type="ARBA" id="ARBA00006601"/>
    </source>
</evidence>
<dbReference type="PIRSF" id="PIRSF500134">
    <property type="entry name" value="UDPglc_DH_bac"/>
    <property type="match status" value="1"/>
</dbReference>
<feature type="binding site" evidence="10">
    <location>
        <position position="115"/>
    </location>
    <ligand>
        <name>NAD(+)</name>
        <dbReference type="ChEBI" id="CHEBI:57540"/>
    </ligand>
</feature>
<evidence type="ECO:0000256" key="9">
    <source>
        <dbReference type="PIRSR" id="PIRSR500134-2"/>
    </source>
</evidence>
<feature type="domain" description="UDP-glucose/GDP-mannose dehydrogenase C-terminal" evidence="12">
    <location>
        <begin position="386"/>
        <end position="487"/>
    </location>
</feature>
<evidence type="ECO:0000259" key="12">
    <source>
        <dbReference type="SMART" id="SM00984"/>
    </source>
</evidence>
<dbReference type="InterPro" id="IPR014027">
    <property type="entry name" value="UDP-Glc/GDP-Man_DH_C"/>
</dbReference>
<dbReference type="Gene3D" id="3.40.50.720">
    <property type="entry name" value="NAD(P)-binding Rossmann-like Domain"/>
    <property type="match status" value="3"/>
</dbReference>
<protein>
    <recommendedName>
        <fullName evidence="3 7">UDP-glucose 6-dehydrogenase</fullName>
        <ecNumber evidence="3 7">1.1.1.22</ecNumber>
    </recommendedName>
</protein>
<comment type="pathway">
    <text evidence="1">Nucleotide-sugar biosynthesis; UDP-alpha-D-glucuronate biosynthesis; UDP-alpha-D-glucuronate from UDP-alpha-D-glucose: step 1/1.</text>
</comment>
<evidence type="ECO:0000313" key="14">
    <source>
        <dbReference type="EMBL" id="SCQ74442.1"/>
    </source>
</evidence>
<name>A0A2C8ATX5_9ACTN</name>
<reference evidence="13" key="1">
    <citation type="submission" date="2016-05" db="EMBL/GenBank/DDBJ databases">
        <authorList>
            <person name="Lavstsen T."/>
            <person name="Jespersen J.S."/>
        </authorList>
    </citation>
    <scope>NUCLEOTIDE SEQUENCE</scope>
    <source>
        <strain evidence="13">PFRJS10</strain>
    </source>
</reference>
<sequence>MGIIVSRPDAQAVAAPASAAGACAAMATVAGMHISVIGCGYLGAVHAACLAGAGHEVVGLDVDARKVAGLQAGEPLFHEPGLAGLLGRTVGHGLRFTTDPGTLGAAEVIYVAVGTPQLGDGQVGVGQVGTGHAGNRRATGNPAPDGSGAQGPVAAGRADLSQLDAALRQVEAHASRTHRTLVVGKSTVPVGTAARVAERLSRCDADLVVAWEPEFVREGHAIADTRAPARLVHGLPDDPEQARFARSQLARCHRGIDAATPRLAVDYATAELVKTSANAFLATKISFINAMAELCDAAGADVTALADALGLDPRIGAGFLDAGIGFGGGCLPKDLRALQARAGELGAQPVADLLGRVDALNLRARDRATDALARLCGGGLAGRRVAILGAAFKPDSDDLRDSPALGIADRARAAGARVTITDPMATGGLRCLRADLEVVDDALTAATGADVVALLTPWPHYLRLDPAELGDVVAHKALLDGRNALDPDEWERAGWRYAGMGRR</sequence>
<dbReference type="SUPFAM" id="SSF52413">
    <property type="entry name" value="UDP-glucose/GDP-mannose dehydrogenase C-terminal domain"/>
    <property type="match status" value="1"/>
</dbReference>
<keyword evidence="4 7" id="KW-0560">Oxidoreductase</keyword>
<feature type="binding site" evidence="10">
    <location>
        <position position="218"/>
    </location>
    <ligand>
        <name>NAD(+)</name>
        <dbReference type="ChEBI" id="CHEBI:57540"/>
    </ligand>
</feature>
<proteinExistence type="inferred from homology"/>
<feature type="binding site" evidence="9">
    <location>
        <position position="327"/>
    </location>
    <ligand>
        <name>substrate</name>
    </ligand>
</feature>
<dbReference type="PANTHER" id="PTHR43750">
    <property type="entry name" value="UDP-GLUCOSE 6-DEHYDROGENASE TUAD"/>
    <property type="match status" value="1"/>
</dbReference>
<dbReference type="InterPro" id="IPR028357">
    <property type="entry name" value="UDPglc_DH_bac"/>
</dbReference>
<evidence type="ECO:0000256" key="3">
    <source>
        <dbReference type="ARBA" id="ARBA00012954"/>
    </source>
</evidence>
<dbReference type="UniPathway" id="UPA00038">
    <property type="reaction ID" value="UER00491"/>
</dbReference>
<dbReference type="GO" id="GO:0006065">
    <property type="term" value="P:UDP-glucuronate biosynthetic process"/>
    <property type="evidence" value="ECO:0007669"/>
    <property type="project" value="UniProtKB-UniPathway"/>
</dbReference>
<dbReference type="EC" id="1.1.1.22" evidence="3 7"/>
<evidence type="ECO:0000256" key="1">
    <source>
        <dbReference type="ARBA" id="ARBA00004701"/>
    </source>
</evidence>
<dbReference type="GO" id="GO:0000271">
    <property type="term" value="P:polysaccharide biosynthetic process"/>
    <property type="evidence" value="ECO:0007669"/>
    <property type="project" value="InterPro"/>
</dbReference>
<comment type="similarity">
    <text evidence="2 7">Belongs to the UDP-glucose/GDP-mannose dehydrogenase family.</text>
</comment>
<feature type="binding site" evidence="10">
    <location>
        <position position="333"/>
    </location>
    <ligand>
        <name>NAD(+)</name>
        <dbReference type="ChEBI" id="CHEBI:57540"/>
    </ligand>
</feature>
<feature type="binding site" evidence="10">
    <location>
        <position position="61"/>
    </location>
    <ligand>
        <name>NAD(+)</name>
        <dbReference type="ChEBI" id="CHEBI:57540"/>
    </ligand>
</feature>
<feature type="binding site" evidence="9">
    <location>
        <begin position="319"/>
        <end position="323"/>
    </location>
    <ligand>
        <name>substrate</name>
    </ligand>
</feature>
<evidence type="ECO:0000256" key="8">
    <source>
        <dbReference type="PIRSR" id="PIRSR500134-1"/>
    </source>
</evidence>
<feature type="region of interest" description="Disordered" evidence="11">
    <location>
        <begin position="126"/>
        <end position="153"/>
    </location>
</feature>
<dbReference type="PIRSF" id="PIRSF000124">
    <property type="entry name" value="UDPglc_GDPman_dh"/>
    <property type="match status" value="1"/>
</dbReference>
<reference evidence="14 15" key="2">
    <citation type="submission" date="2016-09" db="EMBL/GenBank/DDBJ databases">
        <authorList>
            <person name="Laine KS P."/>
        </authorList>
    </citation>
    <scope>NUCLEOTIDE SEQUENCE [LARGE SCALE GENOMIC DNA]</scope>
    <source>
        <strain evidence="14">PFRJS-23</strain>
    </source>
</reference>
<dbReference type="SUPFAM" id="SSF51735">
    <property type="entry name" value="NAD(P)-binding Rossmann-fold domains"/>
    <property type="match status" value="1"/>
</dbReference>
<dbReference type="Proteomes" id="UP000250080">
    <property type="component" value="Chromosome I"/>
</dbReference>
<dbReference type="SMART" id="SM00984">
    <property type="entry name" value="UDPG_MGDP_dh_C"/>
    <property type="match status" value="1"/>
</dbReference>
<dbReference type="GO" id="GO:0003979">
    <property type="term" value="F:UDP-glucose 6-dehydrogenase activity"/>
    <property type="evidence" value="ECO:0007669"/>
    <property type="project" value="UniProtKB-EC"/>
</dbReference>
<dbReference type="PROSITE" id="PS51257">
    <property type="entry name" value="PROKAR_LIPOPROTEIN"/>
    <property type="match status" value="1"/>
</dbReference>
<evidence type="ECO:0000256" key="6">
    <source>
        <dbReference type="ARBA" id="ARBA00047473"/>
    </source>
</evidence>
<dbReference type="AlphaFoldDB" id="A0A2C8ATX5"/>
<feature type="binding site" evidence="9">
    <location>
        <position position="274"/>
    </location>
    <ligand>
        <name>substrate</name>
    </ligand>
</feature>
<dbReference type="Pfam" id="PF03721">
    <property type="entry name" value="UDPG_MGDP_dh_N"/>
    <property type="match status" value="2"/>
</dbReference>
<evidence type="ECO:0000313" key="13">
    <source>
        <dbReference type="EMBL" id="SBN39690.1"/>
    </source>
</evidence>
<keyword evidence="5 7" id="KW-0520">NAD</keyword>
<dbReference type="InterPro" id="IPR036291">
    <property type="entry name" value="NAD(P)-bd_dom_sf"/>
</dbReference>
<evidence type="ECO:0000256" key="11">
    <source>
        <dbReference type="SAM" id="MobiDB-lite"/>
    </source>
</evidence>
<comment type="catalytic activity">
    <reaction evidence="6 7">
        <text>UDP-alpha-D-glucose + 2 NAD(+) + H2O = UDP-alpha-D-glucuronate + 2 NADH + 3 H(+)</text>
        <dbReference type="Rhea" id="RHEA:23596"/>
        <dbReference type="ChEBI" id="CHEBI:15377"/>
        <dbReference type="ChEBI" id="CHEBI:15378"/>
        <dbReference type="ChEBI" id="CHEBI:57540"/>
        <dbReference type="ChEBI" id="CHEBI:57945"/>
        <dbReference type="ChEBI" id="CHEBI:58052"/>
        <dbReference type="ChEBI" id="CHEBI:58885"/>
        <dbReference type="EC" id="1.1.1.22"/>
    </reaction>
</comment>
<accession>A0A2C8ATX5</accession>
<dbReference type="InterPro" id="IPR008927">
    <property type="entry name" value="6-PGluconate_DH-like_C_sf"/>
</dbReference>
<dbReference type="Pfam" id="PF00984">
    <property type="entry name" value="UDPG_MGDP_dh"/>
    <property type="match status" value="1"/>
</dbReference>
<gene>
    <name evidence="13" type="ORF">PFR_JS10_2047</name>
    <name evidence="14" type="ORF">PFR_JS23_182</name>
</gene>
<feature type="binding site" evidence="10">
    <location>
        <position position="400"/>
    </location>
    <ligand>
        <name>NAD(+)</name>
        <dbReference type="ChEBI" id="CHEBI:57540"/>
    </ligand>
</feature>
<dbReference type="Pfam" id="PF03720">
    <property type="entry name" value="UDPG_MGDP_dh_C"/>
    <property type="match status" value="1"/>
</dbReference>
<dbReference type="GO" id="GO:0051287">
    <property type="term" value="F:NAD binding"/>
    <property type="evidence" value="ECO:0007669"/>
    <property type="project" value="InterPro"/>
</dbReference>
<dbReference type="InterPro" id="IPR036220">
    <property type="entry name" value="UDP-Glc/GDP-Man_DH_C_sf"/>
</dbReference>
<dbReference type="SUPFAM" id="SSF48179">
    <property type="entry name" value="6-phosphogluconate dehydrogenase C-terminal domain-like"/>
    <property type="match status" value="1"/>
</dbReference>
<feature type="binding site" evidence="9">
    <location>
        <begin position="215"/>
        <end position="218"/>
    </location>
    <ligand>
        <name>substrate</name>
    </ligand>
</feature>
<evidence type="ECO:0000256" key="5">
    <source>
        <dbReference type="ARBA" id="ARBA00023027"/>
    </source>
</evidence>
<organism evidence="13">
    <name type="scientific">Propionibacterium freudenreichii</name>
    <dbReference type="NCBI Taxonomy" id="1744"/>
    <lineage>
        <taxon>Bacteria</taxon>
        <taxon>Bacillati</taxon>
        <taxon>Actinomycetota</taxon>
        <taxon>Actinomycetes</taxon>
        <taxon>Propionibacteriales</taxon>
        <taxon>Propionibacteriaceae</taxon>
        <taxon>Propionibacterium</taxon>
    </lineage>
</organism>
<feature type="binding site" evidence="9">
    <location>
        <position position="393"/>
    </location>
    <ligand>
        <name>substrate</name>
    </ligand>
</feature>
<evidence type="ECO:0000313" key="15">
    <source>
        <dbReference type="Proteomes" id="UP000250080"/>
    </source>
</evidence>
<dbReference type="InterPro" id="IPR017476">
    <property type="entry name" value="UDP-Glc/GDP-Man"/>
</dbReference>
<dbReference type="EMBL" id="LT618793">
    <property type="protein sequence ID" value="SCQ74442.1"/>
    <property type="molecule type" value="Genomic_DNA"/>
</dbReference>
<feature type="binding site" evidence="10">
    <location>
        <position position="66"/>
    </location>
    <ligand>
        <name>NAD(+)</name>
        <dbReference type="ChEBI" id="CHEBI:57540"/>
    </ligand>
</feature>
<evidence type="ECO:0000256" key="4">
    <source>
        <dbReference type="ARBA" id="ARBA00023002"/>
    </source>
</evidence>
<dbReference type="PANTHER" id="PTHR43750:SF3">
    <property type="entry name" value="UDP-GLUCOSE 6-DEHYDROGENASE TUAD"/>
    <property type="match status" value="1"/>
</dbReference>
<evidence type="ECO:0000256" key="10">
    <source>
        <dbReference type="PIRSR" id="PIRSR500134-3"/>
    </source>
</evidence>
<dbReference type="InterPro" id="IPR001732">
    <property type="entry name" value="UDP-Glc/GDP-Man_DH_N"/>
</dbReference>
<dbReference type="EMBL" id="LT576035">
    <property type="protein sequence ID" value="SBN39690.1"/>
    <property type="molecule type" value="Genomic_DNA"/>
</dbReference>
<feature type="active site" description="Nucleophile" evidence="8">
    <location>
        <position position="330"/>
    </location>
</feature>
<dbReference type="InterPro" id="IPR014026">
    <property type="entry name" value="UDP-Glc/GDP-Man_DH_dimer"/>
</dbReference>